<organism evidence="1">
    <name type="scientific">marine sediment metagenome</name>
    <dbReference type="NCBI Taxonomy" id="412755"/>
    <lineage>
        <taxon>unclassified sequences</taxon>
        <taxon>metagenomes</taxon>
        <taxon>ecological metagenomes</taxon>
    </lineage>
</organism>
<evidence type="ECO:0000313" key="1">
    <source>
        <dbReference type="EMBL" id="GAG33308.1"/>
    </source>
</evidence>
<sequence length="38" mass="4012">IGQAGGIAAALCIKRKIKPETVDAAELRKTLKEQGAYV</sequence>
<accession>X0X9F7</accession>
<reference evidence="1" key="1">
    <citation type="journal article" date="2014" name="Front. Microbiol.">
        <title>High frequency of phylogenetically diverse reductive dehalogenase-homologous genes in deep subseafloor sedimentary metagenomes.</title>
        <authorList>
            <person name="Kawai M."/>
            <person name="Futagami T."/>
            <person name="Toyoda A."/>
            <person name="Takaki Y."/>
            <person name="Nishi S."/>
            <person name="Hori S."/>
            <person name="Arai W."/>
            <person name="Tsubouchi T."/>
            <person name="Morono Y."/>
            <person name="Uchiyama I."/>
            <person name="Ito T."/>
            <person name="Fujiyama A."/>
            <person name="Inagaki F."/>
            <person name="Takami H."/>
        </authorList>
    </citation>
    <scope>NUCLEOTIDE SEQUENCE</scope>
    <source>
        <strain evidence="1">Expedition CK06-06</strain>
    </source>
</reference>
<gene>
    <name evidence="1" type="ORF">S01H1_72209</name>
</gene>
<dbReference type="AlphaFoldDB" id="X0X9F7"/>
<proteinExistence type="predicted"/>
<name>X0X9F7_9ZZZZ</name>
<dbReference type="EMBL" id="BARS01048138">
    <property type="protein sequence ID" value="GAG33308.1"/>
    <property type="molecule type" value="Genomic_DNA"/>
</dbReference>
<comment type="caution">
    <text evidence="1">The sequence shown here is derived from an EMBL/GenBank/DDBJ whole genome shotgun (WGS) entry which is preliminary data.</text>
</comment>
<feature type="non-terminal residue" evidence="1">
    <location>
        <position position="1"/>
    </location>
</feature>
<protein>
    <submittedName>
        <fullName evidence="1">Uncharacterized protein</fullName>
    </submittedName>
</protein>